<dbReference type="Proteomes" id="UP001303046">
    <property type="component" value="Unassembled WGS sequence"/>
</dbReference>
<accession>A0ABR1C722</accession>
<evidence type="ECO:0000313" key="1">
    <source>
        <dbReference type="EMBL" id="KAK6733649.1"/>
    </source>
</evidence>
<evidence type="ECO:0000313" key="2">
    <source>
        <dbReference type="Proteomes" id="UP001303046"/>
    </source>
</evidence>
<reference evidence="1 2" key="1">
    <citation type="submission" date="2023-08" db="EMBL/GenBank/DDBJ databases">
        <title>A Necator americanus chromosomal reference genome.</title>
        <authorList>
            <person name="Ilik V."/>
            <person name="Petrzelkova K.J."/>
            <person name="Pardy F."/>
            <person name="Fuh T."/>
            <person name="Niatou-Singa F.S."/>
            <person name="Gouil Q."/>
            <person name="Baker L."/>
            <person name="Ritchie M.E."/>
            <person name="Jex A.R."/>
            <person name="Gazzola D."/>
            <person name="Li H."/>
            <person name="Toshio Fujiwara R."/>
            <person name="Zhan B."/>
            <person name="Aroian R.V."/>
            <person name="Pafco B."/>
            <person name="Schwarz E.M."/>
        </authorList>
    </citation>
    <scope>NUCLEOTIDE SEQUENCE [LARGE SCALE GENOMIC DNA]</scope>
    <source>
        <strain evidence="1 2">Aroian</strain>
        <tissue evidence="1">Whole animal</tissue>
    </source>
</reference>
<sequence length="103" mass="11252">MWFVFEAGVAGTKLLEPTLYCAFVDTSLASYFVDISSGFSSSPAQFELVEIKEPGRAVFSGADKGSRTSLGSKYSSHSLILFCTIGYEHQSIAEDEIYRSGLF</sequence>
<keyword evidence="2" id="KW-1185">Reference proteome</keyword>
<organism evidence="1 2">
    <name type="scientific">Necator americanus</name>
    <name type="common">Human hookworm</name>
    <dbReference type="NCBI Taxonomy" id="51031"/>
    <lineage>
        <taxon>Eukaryota</taxon>
        <taxon>Metazoa</taxon>
        <taxon>Ecdysozoa</taxon>
        <taxon>Nematoda</taxon>
        <taxon>Chromadorea</taxon>
        <taxon>Rhabditida</taxon>
        <taxon>Rhabditina</taxon>
        <taxon>Rhabditomorpha</taxon>
        <taxon>Strongyloidea</taxon>
        <taxon>Ancylostomatidae</taxon>
        <taxon>Bunostominae</taxon>
        <taxon>Necator</taxon>
    </lineage>
</organism>
<dbReference type="EMBL" id="JAVFWL010000002">
    <property type="protein sequence ID" value="KAK6733649.1"/>
    <property type="molecule type" value="Genomic_DNA"/>
</dbReference>
<comment type="caution">
    <text evidence="1">The sequence shown here is derived from an EMBL/GenBank/DDBJ whole genome shotgun (WGS) entry which is preliminary data.</text>
</comment>
<name>A0ABR1C722_NECAM</name>
<protein>
    <submittedName>
        <fullName evidence="1">Uncharacterized protein</fullName>
    </submittedName>
</protein>
<proteinExistence type="predicted"/>
<gene>
    <name evidence="1" type="primary">Necator_chrII.g5208</name>
    <name evidence="1" type="ORF">RB195_017416</name>
</gene>